<dbReference type="Pfam" id="PF00319">
    <property type="entry name" value="SRF-TF"/>
    <property type="match status" value="1"/>
</dbReference>
<dbReference type="SMART" id="SM00432">
    <property type="entry name" value="MADS"/>
    <property type="match status" value="1"/>
</dbReference>
<dbReference type="GO" id="GO:0046983">
    <property type="term" value="F:protein dimerization activity"/>
    <property type="evidence" value="ECO:0007669"/>
    <property type="project" value="InterPro"/>
</dbReference>
<dbReference type="GO" id="GO:0045944">
    <property type="term" value="P:positive regulation of transcription by RNA polymerase II"/>
    <property type="evidence" value="ECO:0007669"/>
    <property type="project" value="InterPro"/>
</dbReference>
<dbReference type="PANTHER" id="PTHR48019">
    <property type="entry name" value="SERUM RESPONSE FACTOR HOMOLOG"/>
    <property type="match status" value="1"/>
</dbReference>
<reference evidence="8 9" key="1">
    <citation type="submission" date="2017-09" db="EMBL/GenBank/DDBJ databases">
        <authorList>
            <consortium name="International Durum Wheat Genome Sequencing Consortium (IDWGSC)"/>
            <person name="Milanesi L."/>
        </authorList>
    </citation>
    <scope>NUCLEOTIDE SEQUENCE [LARGE SCALE GENOMIC DNA]</scope>
    <source>
        <strain evidence="9">cv. Svevo</strain>
    </source>
</reference>
<evidence type="ECO:0000256" key="5">
    <source>
        <dbReference type="ARBA" id="ARBA00023242"/>
    </source>
</evidence>
<keyword evidence="5" id="KW-0539">Nucleus</keyword>
<dbReference type="CDD" id="cd00266">
    <property type="entry name" value="MADS_SRF_like"/>
    <property type="match status" value="1"/>
</dbReference>
<comment type="subcellular location">
    <subcellularLocation>
        <location evidence="1">Nucleus</location>
    </subcellularLocation>
</comment>
<keyword evidence="3" id="KW-0238">DNA-binding</keyword>
<dbReference type="GO" id="GO:0005634">
    <property type="term" value="C:nucleus"/>
    <property type="evidence" value="ECO:0007669"/>
    <property type="project" value="UniProtKB-SubCell"/>
</dbReference>
<feature type="coiled-coil region" evidence="6">
    <location>
        <begin position="86"/>
        <end position="113"/>
    </location>
</feature>
<evidence type="ECO:0000313" key="8">
    <source>
        <dbReference type="EMBL" id="VAH27481.1"/>
    </source>
</evidence>
<proteinExistence type="predicted"/>
<dbReference type="InterPro" id="IPR033897">
    <property type="entry name" value="SRF-like_MADS-box"/>
</dbReference>
<dbReference type="GO" id="GO:0000981">
    <property type="term" value="F:DNA-binding transcription factor activity, RNA polymerase II-specific"/>
    <property type="evidence" value="ECO:0007669"/>
    <property type="project" value="InterPro"/>
</dbReference>
<evidence type="ECO:0000256" key="1">
    <source>
        <dbReference type="ARBA" id="ARBA00004123"/>
    </source>
</evidence>
<dbReference type="EMBL" id="LT934113">
    <property type="protein sequence ID" value="VAH27481.1"/>
    <property type="molecule type" value="Genomic_DNA"/>
</dbReference>
<dbReference type="AlphaFoldDB" id="A0A9R1NM66"/>
<evidence type="ECO:0000256" key="3">
    <source>
        <dbReference type="ARBA" id="ARBA00023125"/>
    </source>
</evidence>
<dbReference type="Gene3D" id="3.40.1810.10">
    <property type="entry name" value="Transcription factor, MADS-box"/>
    <property type="match status" value="1"/>
</dbReference>
<evidence type="ECO:0000256" key="2">
    <source>
        <dbReference type="ARBA" id="ARBA00023015"/>
    </source>
</evidence>
<feature type="domain" description="MADS-box" evidence="7">
    <location>
        <begin position="1"/>
        <end position="49"/>
    </location>
</feature>
<dbReference type="Gramene" id="TRITD2Av1G041670.1">
    <property type="protein sequence ID" value="TRITD2Av1G041670.1"/>
    <property type="gene ID" value="TRITD2Av1G041670"/>
</dbReference>
<name>A0A9R1NM66_TRITD</name>
<dbReference type="GO" id="GO:0000987">
    <property type="term" value="F:cis-regulatory region sequence-specific DNA binding"/>
    <property type="evidence" value="ECO:0007669"/>
    <property type="project" value="InterPro"/>
</dbReference>
<organism evidence="8 9">
    <name type="scientific">Triticum turgidum subsp. durum</name>
    <name type="common">Durum wheat</name>
    <name type="synonym">Triticum durum</name>
    <dbReference type="NCBI Taxonomy" id="4567"/>
    <lineage>
        <taxon>Eukaryota</taxon>
        <taxon>Viridiplantae</taxon>
        <taxon>Streptophyta</taxon>
        <taxon>Embryophyta</taxon>
        <taxon>Tracheophyta</taxon>
        <taxon>Spermatophyta</taxon>
        <taxon>Magnoliopsida</taxon>
        <taxon>Liliopsida</taxon>
        <taxon>Poales</taxon>
        <taxon>Poaceae</taxon>
        <taxon>BOP clade</taxon>
        <taxon>Pooideae</taxon>
        <taxon>Triticodae</taxon>
        <taxon>Triticeae</taxon>
        <taxon>Triticinae</taxon>
        <taxon>Triticum</taxon>
    </lineage>
</organism>
<protein>
    <recommendedName>
        <fullName evidence="7">MADS-box domain-containing protein</fullName>
    </recommendedName>
</protein>
<dbReference type="InterPro" id="IPR036879">
    <property type="entry name" value="TF_MADSbox_sf"/>
</dbReference>
<dbReference type="SUPFAM" id="SSF55455">
    <property type="entry name" value="SRF-like"/>
    <property type="match status" value="1"/>
</dbReference>
<accession>A0A9R1NM66</accession>
<evidence type="ECO:0000256" key="6">
    <source>
        <dbReference type="SAM" id="Coils"/>
    </source>
</evidence>
<dbReference type="OMA" id="HMEAVAI"/>
<gene>
    <name evidence="8" type="ORF">TRITD_2Av1G041670</name>
</gene>
<dbReference type="InterPro" id="IPR050142">
    <property type="entry name" value="MADS-box/MEF2_TF"/>
</dbReference>
<evidence type="ECO:0000313" key="9">
    <source>
        <dbReference type="Proteomes" id="UP000324705"/>
    </source>
</evidence>
<evidence type="ECO:0000259" key="7">
    <source>
        <dbReference type="PROSITE" id="PS50066"/>
    </source>
</evidence>
<keyword evidence="2" id="KW-0805">Transcription regulation</keyword>
<keyword evidence="9" id="KW-1185">Reference proteome</keyword>
<keyword evidence="6" id="KW-0175">Coiled coil</keyword>
<dbReference type="Proteomes" id="UP000324705">
    <property type="component" value="Chromosome 2A"/>
</dbReference>
<sequence>MARKKVPLRYIGNSTQRHTYVTRRNSLMKKAGELGILCNTKICMLVYDEGAASPDVYPSHMEAVAILNRYKNMPDMSRFKKVVTQEEFLTKQVAKLQHEADKLRREREDRDTRILLHKAMLGGNLNAEEVTRVGCKLQEIRKSLAERIANTSGQPPIFQLQAQYVTGGVDMGPPSMDQVPPQQEGWQPEVFQAQAPRVTSNVDMGYLPTYQVPPQQQQGWQPQVFRPQAPYVIGNVDMGPPQMYHVPLQQHGWQPPTFQPQASYVPSSVDMGPPPMYQAQTPYVTGSIDIGPPPMYQAPPHQQEGWLDMQRSEGASALLYNANGTGGHDGAGTSSSVGFPMDDLMQFFNNMRSGLK</sequence>
<keyword evidence="4" id="KW-0804">Transcription</keyword>
<dbReference type="InterPro" id="IPR002100">
    <property type="entry name" value="TF_MADSbox"/>
</dbReference>
<evidence type="ECO:0000256" key="4">
    <source>
        <dbReference type="ARBA" id="ARBA00023163"/>
    </source>
</evidence>
<dbReference type="PROSITE" id="PS50066">
    <property type="entry name" value="MADS_BOX_2"/>
    <property type="match status" value="1"/>
</dbReference>